<keyword evidence="2" id="KW-1185">Reference proteome</keyword>
<evidence type="ECO:0000313" key="2">
    <source>
        <dbReference type="Proteomes" id="UP001165960"/>
    </source>
</evidence>
<sequence>MVGLPVLIKVLTPEYTGLLHDSEPRTLEEAYLLICYKYAVNVEKGLDQDTKLSSIWNPFAAEANAKKEASALKALEAQLKEITAKFENVF</sequence>
<organism evidence="1 2">
    <name type="scientific">Entomophthora muscae</name>
    <dbReference type="NCBI Taxonomy" id="34485"/>
    <lineage>
        <taxon>Eukaryota</taxon>
        <taxon>Fungi</taxon>
        <taxon>Fungi incertae sedis</taxon>
        <taxon>Zoopagomycota</taxon>
        <taxon>Entomophthoromycotina</taxon>
        <taxon>Entomophthoromycetes</taxon>
        <taxon>Entomophthorales</taxon>
        <taxon>Entomophthoraceae</taxon>
        <taxon>Entomophthora</taxon>
    </lineage>
</organism>
<comment type="caution">
    <text evidence="1">The sequence shown here is derived from an EMBL/GenBank/DDBJ whole genome shotgun (WGS) entry which is preliminary data.</text>
</comment>
<name>A0ACC2SLK2_9FUNG</name>
<dbReference type="Proteomes" id="UP001165960">
    <property type="component" value="Unassembled WGS sequence"/>
</dbReference>
<gene>
    <name evidence="1" type="ORF">DSO57_1003646</name>
</gene>
<reference evidence="1" key="1">
    <citation type="submission" date="2022-04" db="EMBL/GenBank/DDBJ databases">
        <title>Genome of the entomopathogenic fungus Entomophthora muscae.</title>
        <authorList>
            <person name="Elya C."/>
            <person name="Lovett B.R."/>
            <person name="Lee E."/>
            <person name="Macias A.M."/>
            <person name="Hajek A.E."/>
            <person name="De Bivort B.L."/>
            <person name="Kasson M.T."/>
            <person name="De Fine Licht H.H."/>
            <person name="Stajich J.E."/>
        </authorList>
    </citation>
    <scope>NUCLEOTIDE SEQUENCE</scope>
    <source>
        <strain evidence="1">Berkeley</strain>
    </source>
</reference>
<protein>
    <submittedName>
        <fullName evidence="1">Uncharacterized protein</fullName>
    </submittedName>
</protein>
<evidence type="ECO:0000313" key="1">
    <source>
        <dbReference type="EMBL" id="KAJ9063116.1"/>
    </source>
</evidence>
<dbReference type="EMBL" id="QTSX02004979">
    <property type="protein sequence ID" value="KAJ9063116.1"/>
    <property type="molecule type" value="Genomic_DNA"/>
</dbReference>
<accession>A0ACC2SLK2</accession>
<proteinExistence type="predicted"/>